<accession>A0A6N1NPC8</accession>
<protein>
    <submittedName>
        <fullName evidence="1">Putative orfan</fullName>
    </submittedName>
</protein>
<sequence length="222" mass="26281">MKFGAIVQNMSLTESLEFLGINDKPYFYLDSITQDLCWLHDNGVKIHLQFDTIDYRKSSFYFHEFDFDFYSHPFCEWPKAQLYGISQSYFDAIESDTLPDFVQIQLDVSMDRTDVEMMIRKTGHHSHHLRYNHCINCEDDYCNICNKHPNNCIFCEDCGECLGAACACDRAIDLEMRDLEESDEKKDKQRFKQIKKRMKYEADLDDYIERKYDRAQVGVDAD</sequence>
<dbReference type="KEGG" id="vg:80519173"/>
<dbReference type="GeneID" id="80519173"/>
<dbReference type="RefSeq" id="YP_010782409.1">
    <property type="nucleotide sequence ID" value="NC_075039.1"/>
</dbReference>
<dbReference type="EMBL" id="KY523104">
    <property type="protein sequence ID" value="QKU35730.1"/>
    <property type="molecule type" value="Genomic_DNA"/>
</dbReference>
<organism evidence="1">
    <name type="scientific">Tupanvirus soda lake</name>
    <dbReference type="NCBI Taxonomy" id="2126985"/>
    <lineage>
        <taxon>Viruses</taxon>
        <taxon>Varidnaviria</taxon>
        <taxon>Bamfordvirae</taxon>
        <taxon>Nucleocytoviricota</taxon>
        <taxon>Megaviricetes</taxon>
        <taxon>Imitervirales</taxon>
        <taxon>Mimiviridae</taxon>
        <taxon>Megamimivirinae</taxon>
        <taxon>Tupanvirus</taxon>
        <taxon>Tupanvirus salinum</taxon>
    </lineage>
</organism>
<name>A0A6N1NPC8_9VIRU</name>
<evidence type="ECO:0000313" key="1">
    <source>
        <dbReference type="EMBL" id="QKU35730.1"/>
    </source>
</evidence>
<reference evidence="1" key="2">
    <citation type="journal article" date="2018" name="Nat. Commun.">
        <title>Tailed giant Tupanvirus possesses the most complete translational apparatus of the known virosphere.</title>
        <authorList>
            <person name="Abrahao J."/>
            <person name="Silva L."/>
            <person name="Silva L.S."/>
            <person name="Khalil J.Y.B."/>
            <person name="Rodrigues R."/>
            <person name="Arantes T."/>
            <person name="Assis F."/>
            <person name="Boratto P."/>
            <person name="Andrade M."/>
            <person name="Kroon E.G."/>
            <person name="Ribeiro B."/>
            <person name="Bergier I."/>
            <person name="Seligmann H."/>
            <person name="Ghigo E."/>
            <person name="Colson P."/>
            <person name="Levasseur A."/>
            <person name="Kroemer G."/>
            <person name="Raoult D."/>
            <person name="La Scola B."/>
        </authorList>
    </citation>
    <scope>NUCLEOTIDE SEQUENCE [LARGE SCALE GENOMIC DNA]</scope>
    <source>
        <strain evidence="1">Soda lake</strain>
    </source>
</reference>
<proteinExistence type="predicted"/>
<reference evidence="1" key="1">
    <citation type="submission" date="2017-01" db="EMBL/GenBank/DDBJ databases">
        <authorList>
            <person name="Assis F.L."/>
            <person name="Abrahao J.S."/>
            <person name="Silva L."/>
            <person name="Khalil J.B."/>
            <person name="Rodrigues R."/>
            <person name="Silva L.S."/>
            <person name="Arantes T."/>
            <person name="Boratto P."/>
            <person name="Andrade M."/>
            <person name="Kroon E.G."/>
            <person name="Ribeiro B."/>
            <person name="Bergier I."/>
            <person name="Seligmann H."/>
            <person name="Ghigo E."/>
            <person name="Colson P."/>
            <person name="Levasseur A."/>
            <person name="Raoult D."/>
            <person name="Scola B.L."/>
        </authorList>
    </citation>
    <scope>NUCLEOTIDE SEQUENCE</scope>
    <source>
        <strain evidence="1">Soda lake</strain>
    </source>
</reference>